<dbReference type="Proteomes" id="UP000308600">
    <property type="component" value="Unassembled WGS sequence"/>
</dbReference>
<keyword evidence="2" id="KW-1185">Reference proteome</keyword>
<dbReference type="EMBL" id="ML208840">
    <property type="protein sequence ID" value="TFK60054.1"/>
    <property type="molecule type" value="Genomic_DNA"/>
</dbReference>
<proteinExistence type="predicted"/>
<evidence type="ECO:0000313" key="1">
    <source>
        <dbReference type="EMBL" id="TFK60054.1"/>
    </source>
</evidence>
<gene>
    <name evidence="1" type="ORF">BDN72DRAFT_864664</name>
</gene>
<protein>
    <submittedName>
        <fullName evidence="1">Uncharacterized protein</fullName>
    </submittedName>
</protein>
<accession>A0ACD3A331</accession>
<evidence type="ECO:0000313" key="2">
    <source>
        <dbReference type="Proteomes" id="UP000308600"/>
    </source>
</evidence>
<sequence length="232" mass="25132">MPTTSPQPFKRRVVPYVAIPRLSSALLSTYTSLRTLSPSPIEHDPNDVDLNPLHSDAPTPPPSNVSDIVSLSSPTPPPYDVSDIISLSSDDEETDPIHLILNQKGKKRARSTSLDKVVAHTSTAEWVGALEPSAGPSLAFFSASAPGPSRHQPTLQPTSRGPSSRSKRMRTNQAAPRRPASTDQDVSSREDVIDSLEAKVVRQKIEIAKLKGKCEGLTMSVSQFTRSATRFM</sequence>
<reference evidence="1 2" key="1">
    <citation type="journal article" date="2019" name="Nat. Ecol. Evol.">
        <title>Megaphylogeny resolves global patterns of mushroom evolution.</title>
        <authorList>
            <person name="Varga T."/>
            <person name="Krizsan K."/>
            <person name="Foldi C."/>
            <person name="Dima B."/>
            <person name="Sanchez-Garcia M."/>
            <person name="Sanchez-Ramirez S."/>
            <person name="Szollosi G.J."/>
            <person name="Szarkandi J.G."/>
            <person name="Papp V."/>
            <person name="Albert L."/>
            <person name="Andreopoulos W."/>
            <person name="Angelini C."/>
            <person name="Antonin V."/>
            <person name="Barry K.W."/>
            <person name="Bougher N.L."/>
            <person name="Buchanan P."/>
            <person name="Buyck B."/>
            <person name="Bense V."/>
            <person name="Catcheside P."/>
            <person name="Chovatia M."/>
            <person name="Cooper J."/>
            <person name="Damon W."/>
            <person name="Desjardin D."/>
            <person name="Finy P."/>
            <person name="Geml J."/>
            <person name="Haridas S."/>
            <person name="Hughes K."/>
            <person name="Justo A."/>
            <person name="Karasinski D."/>
            <person name="Kautmanova I."/>
            <person name="Kiss B."/>
            <person name="Kocsube S."/>
            <person name="Kotiranta H."/>
            <person name="LaButti K.M."/>
            <person name="Lechner B.E."/>
            <person name="Liimatainen K."/>
            <person name="Lipzen A."/>
            <person name="Lukacs Z."/>
            <person name="Mihaltcheva S."/>
            <person name="Morgado L.N."/>
            <person name="Niskanen T."/>
            <person name="Noordeloos M.E."/>
            <person name="Ohm R.A."/>
            <person name="Ortiz-Santana B."/>
            <person name="Ovrebo C."/>
            <person name="Racz N."/>
            <person name="Riley R."/>
            <person name="Savchenko A."/>
            <person name="Shiryaev A."/>
            <person name="Soop K."/>
            <person name="Spirin V."/>
            <person name="Szebenyi C."/>
            <person name="Tomsovsky M."/>
            <person name="Tulloss R.E."/>
            <person name="Uehling J."/>
            <person name="Grigoriev I.V."/>
            <person name="Vagvolgyi C."/>
            <person name="Papp T."/>
            <person name="Martin F.M."/>
            <person name="Miettinen O."/>
            <person name="Hibbett D.S."/>
            <person name="Nagy L.G."/>
        </authorList>
    </citation>
    <scope>NUCLEOTIDE SEQUENCE [LARGE SCALE GENOMIC DNA]</scope>
    <source>
        <strain evidence="1 2">NL-1719</strain>
    </source>
</reference>
<name>A0ACD3A331_9AGAR</name>
<organism evidence="1 2">
    <name type="scientific">Pluteus cervinus</name>
    <dbReference type="NCBI Taxonomy" id="181527"/>
    <lineage>
        <taxon>Eukaryota</taxon>
        <taxon>Fungi</taxon>
        <taxon>Dikarya</taxon>
        <taxon>Basidiomycota</taxon>
        <taxon>Agaricomycotina</taxon>
        <taxon>Agaricomycetes</taxon>
        <taxon>Agaricomycetidae</taxon>
        <taxon>Agaricales</taxon>
        <taxon>Pluteineae</taxon>
        <taxon>Pluteaceae</taxon>
        <taxon>Pluteus</taxon>
    </lineage>
</organism>